<evidence type="ECO:0000313" key="4">
    <source>
        <dbReference type="Proteomes" id="UP001515480"/>
    </source>
</evidence>
<feature type="transmembrane region" description="Helical" evidence="2">
    <location>
        <begin position="115"/>
        <end position="137"/>
    </location>
</feature>
<keyword evidence="4" id="KW-1185">Reference proteome</keyword>
<feature type="transmembrane region" description="Helical" evidence="2">
    <location>
        <begin position="143"/>
        <end position="160"/>
    </location>
</feature>
<evidence type="ECO:0000256" key="1">
    <source>
        <dbReference type="SAM" id="MobiDB-lite"/>
    </source>
</evidence>
<dbReference type="AlphaFoldDB" id="A0AB34ILV1"/>
<feature type="transmembrane region" description="Helical" evidence="2">
    <location>
        <begin position="172"/>
        <end position="189"/>
    </location>
</feature>
<accession>A0AB34ILV1</accession>
<reference evidence="3 4" key="1">
    <citation type="journal article" date="2024" name="Science">
        <title>Giant polyketide synthase enzymes in the biosynthesis of giant marine polyether toxins.</title>
        <authorList>
            <person name="Fallon T.R."/>
            <person name="Shende V.V."/>
            <person name="Wierzbicki I.H."/>
            <person name="Pendleton A.L."/>
            <person name="Watervoot N.F."/>
            <person name="Auber R.P."/>
            <person name="Gonzalez D.J."/>
            <person name="Wisecaver J.H."/>
            <person name="Moore B.S."/>
        </authorList>
    </citation>
    <scope>NUCLEOTIDE SEQUENCE [LARGE SCALE GENOMIC DNA]</scope>
    <source>
        <strain evidence="3 4">12B1</strain>
    </source>
</reference>
<dbReference type="Proteomes" id="UP001515480">
    <property type="component" value="Unassembled WGS sequence"/>
</dbReference>
<comment type="caution">
    <text evidence="3">The sequence shown here is derived from an EMBL/GenBank/DDBJ whole genome shotgun (WGS) entry which is preliminary data.</text>
</comment>
<dbReference type="EMBL" id="JBGBPQ010000023">
    <property type="protein sequence ID" value="KAL1500316.1"/>
    <property type="molecule type" value="Genomic_DNA"/>
</dbReference>
<sequence length="306" mass="33924">MEPPPSGATKPSGRHTPPSGAGTSPSEAQLDQLSAHSLSSSSPPPPDAAHERRDDESLDAYVDMEDSGSSFISHIVRGPIGDTAVCKCYMGLRRWYSCREQVLVSKGWLRAEVKLLLMLVLTTVLGVTCTFFAWLIPYEWSEIIGLGAIVASLVLIGAMARRRIRWLEMTPFAVPPALVAFLLNYISLAEALDQDSYALTTEDALEVAVETNSYDRVAAYVVIVCDILLVLMLFLIAETSFNLGRMHRGMYDPTIPWILNFFRKPRPDSANEDPEEHDGLSFYPTTLSTDEYQSVRGRHLTARDLL</sequence>
<name>A0AB34ILV1_PRYPA</name>
<feature type="compositionally biased region" description="Low complexity" evidence="1">
    <location>
        <begin position="28"/>
        <end position="41"/>
    </location>
</feature>
<organism evidence="3 4">
    <name type="scientific">Prymnesium parvum</name>
    <name type="common">Toxic golden alga</name>
    <dbReference type="NCBI Taxonomy" id="97485"/>
    <lineage>
        <taxon>Eukaryota</taxon>
        <taxon>Haptista</taxon>
        <taxon>Haptophyta</taxon>
        <taxon>Prymnesiophyceae</taxon>
        <taxon>Prymnesiales</taxon>
        <taxon>Prymnesiaceae</taxon>
        <taxon>Prymnesium</taxon>
    </lineage>
</organism>
<keyword evidence="2" id="KW-1133">Transmembrane helix</keyword>
<evidence type="ECO:0000313" key="3">
    <source>
        <dbReference type="EMBL" id="KAL1500316.1"/>
    </source>
</evidence>
<evidence type="ECO:0008006" key="5">
    <source>
        <dbReference type="Google" id="ProtNLM"/>
    </source>
</evidence>
<keyword evidence="2" id="KW-0472">Membrane</keyword>
<feature type="region of interest" description="Disordered" evidence="1">
    <location>
        <begin position="1"/>
        <end position="54"/>
    </location>
</feature>
<keyword evidence="2" id="KW-0812">Transmembrane</keyword>
<proteinExistence type="predicted"/>
<evidence type="ECO:0000256" key="2">
    <source>
        <dbReference type="SAM" id="Phobius"/>
    </source>
</evidence>
<protein>
    <recommendedName>
        <fullName evidence="5">Protein S-acyltransferase</fullName>
    </recommendedName>
</protein>
<feature type="transmembrane region" description="Helical" evidence="2">
    <location>
        <begin position="217"/>
        <end position="237"/>
    </location>
</feature>
<gene>
    <name evidence="3" type="ORF">AB1Y20_012982</name>
</gene>